<dbReference type="OrthoDB" id="2344483at2759"/>
<dbReference type="InterPro" id="IPR036047">
    <property type="entry name" value="F-box-like_dom_sf"/>
</dbReference>
<name>A0A015K7E6_RHIIW</name>
<sequence length="477" mass="55760">MTLRLPIDCLNEILEWLEDDKMTLYSCLLVNRFWCEISVRILWKNYFGLDNKQRLKVFNTLISCLPKDSKELIKYKNENIILTQTLPLFNYPSFCKILSIGEIIIMTKLFLESERLIHSESLRDLIGREILKMFMKQIPSLKKLIYYSIDGEIRISKSITLTQFLGAKESLMDLTELRCSSDITSEFFNQLSQICHNIQTLIIEIEYSHISNGLKDLISSQNNLKYLSLTDPLLKDMDWSGIISSLTKHSITLTKLHIQVNGNKELSFINKFKNLQELFILFESYGSSNSFNKHFKDLQYTKFDQLQILKLDGGCPKFEILVKFLENNGKNLKEFHVNGYGSLNLIIAKYCPNLLSLYTLFPKNEMETLKFIFNNCQKLESIKILCGEGYLTEKEILKIVAIHSPKNFHELKLYNFDISGSDFEPFFINWKDRVPLKSISFIIECHLNVKRENIELLEKYKNLGIIKKFEINVKGLY</sequence>
<reference evidence="1 2" key="1">
    <citation type="submission" date="2014-02" db="EMBL/GenBank/DDBJ databases">
        <title>Single nucleus genome sequencing reveals high similarity among nuclei of an endomycorrhizal fungus.</title>
        <authorList>
            <person name="Lin K."/>
            <person name="Geurts R."/>
            <person name="Zhang Z."/>
            <person name="Limpens E."/>
            <person name="Saunders D.G."/>
            <person name="Mu D."/>
            <person name="Pang E."/>
            <person name="Cao H."/>
            <person name="Cha H."/>
            <person name="Lin T."/>
            <person name="Zhou Q."/>
            <person name="Shang Y."/>
            <person name="Li Y."/>
            <person name="Ivanov S."/>
            <person name="Sharma T."/>
            <person name="Velzen R.V."/>
            <person name="Ruijter N.D."/>
            <person name="Aanen D.K."/>
            <person name="Win J."/>
            <person name="Kamoun S."/>
            <person name="Bisseling T."/>
            <person name="Huang S."/>
        </authorList>
    </citation>
    <scope>NUCLEOTIDE SEQUENCE [LARGE SCALE GENOMIC DNA]</scope>
    <source>
        <strain evidence="2">DAOM197198w</strain>
    </source>
</reference>
<organism evidence="1 2">
    <name type="scientific">Rhizophagus irregularis (strain DAOM 197198w)</name>
    <name type="common">Glomus intraradices</name>
    <dbReference type="NCBI Taxonomy" id="1432141"/>
    <lineage>
        <taxon>Eukaryota</taxon>
        <taxon>Fungi</taxon>
        <taxon>Fungi incertae sedis</taxon>
        <taxon>Mucoromycota</taxon>
        <taxon>Glomeromycotina</taxon>
        <taxon>Glomeromycetes</taxon>
        <taxon>Glomerales</taxon>
        <taxon>Glomeraceae</taxon>
        <taxon>Rhizophagus</taxon>
    </lineage>
</organism>
<evidence type="ECO:0000313" key="2">
    <source>
        <dbReference type="Proteomes" id="UP000022910"/>
    </source>
</evidence>
<evidence type="ECO:0000313" key="1">
    <source>
        <dbReference type="EMBL" id="EXX63429.1"/>
    </source>
</evidence>
<comment type="caution">
    <text evidence="1">The sequence shown here is derived from an EMBL/GenBank/DDBJ whole genome shotgun (WGS) entry which is preliminary data.</text>
</comment>
<dbReference type="Gene3D" id="3.80.10.10">
    <property type="entry name" value="Ribonuclease Inhibitor"/>
    <property type="match status" value="2"/>
</dbReference>
<gene>
    <name evidence="1" type="ORF">RirG_152450</name>
</gene>
<dbReference type="AlphaFoldDB" id="A0A015K7E6"/>
<evidence type="ECO:0008006" key="3">
    <source>
        <dbReference type="Google" id="ProtNLM"/>
    </source>
</evidence>
<accession>A0A015K7E6</accession>
<protein>
    <recommendedName>
        <fullName evidence="3">F-box domain-containing protein</fullName>
    </recommendedName>
</protein>
<dbReference type="SUPFAM" id="SSF52047">
    <property type="entry name" value="RNI-like"/>
    <property type="match status" value="1"/>
</dbReference>
<dbReference type="HOGENOM" id="CLU_028913_0_1_1"/>
<proteinExistence type="predicted"/>
<dbReference type="EMBL" id="JEMT01023949">
    <property type="protein sequence ID" value="EXX63429.1"/>
    <property type="molecule type" value="Genomic_DNA"/>
</dbReference>
<dbReference type="Proteomes" id="UP000022910">
    <property type="component" value="Unassembled WGS sequence"/>
</dbReference>
<dbReference type="SUPFAM" id="SSF81383">
    <property type="entry name" value="F-box domain"/>
    <property type="match status" value="1"/>
</dbReference>
<dbReference type="InterPro" id="IPR032675">
    <property type="entry name" value="LRR_dom_sf"/>
</dbReference>
<keyword evidence="2" id="KW-1185">Reference proteome</keyword>